<sequence length="102" mass="11899">MITLTLYSDDDDENAFHRENQKTFPTDTINDCSSIVMFDEDLPPEYNLYGGMIPTHVSHISQHSVHERFTSQATQERLKQEETSLIENDDISSVRTIIFRYK</sequence>
<dbReference type="AlphaFoldDB" id="A0ABD6EQR7"/>
<reference evidence="1 2" key="1">
    <citation type="submission" date="2024-08" db="EMBL/GenBank/DDBJ databases">
        <title>Gnathostoma spinigerum genome.</title>
        <authorList>
            <person name="Gonzalez-Bertolin B."/>
            <person name="Monzon S."/>
            <person name="Zaballos A."/>
            <person name="Jimenez P."/>
            <person name="Dekumyoy P."/>
            <person name="Varona S."/>
            <person name="Cuesta I."/>
            <person name="Sumanam S."/>
            <person name="Adisakwattana P."/>
            <person name="Gasser R.B."/>
            <person name="Hernandez-Gonzalez A."/>
            <person name="Young N.D."/>
            <person name="Perteguer M.J."/>
        </authorList>
    </citation>
    <scope>NUCLEOTIDE SEQUENCE [LARGE SCALE GENOMIC DNA]</scope>
    <source>
        <strain evidence="1">AL3</strain>
        <tissue evidence="1">Liver</tissue>
    </source>
</reference>
<organism evidence="1 2">
    <name type="scientific">Gnathostoma spinigerum</name>
    <dbReference type="NCBI Taxonomy" id="75299"/>
    <lineage>
        <taxon>Eukaryota</taxon>
        <taxon>Metazoa</taxon>
        <taxon>Ecdysozoa</taxon>
        <taxon>Nematoda</taxon>
        <taxon>Chromadorea</taxon>
        <taxon>Rhabditida</taxon>
        <taxon>Spirurina</taxon>
        <taxon>Gnathostomatomorpha</taxon>
        <taxon>Gnathostomatoidea</taxon>
        <taxon>Gnathostomatidae</taxon>
        <taxon>Gnathostoma</taxon>
    </lineage>
</organism>
<gene>
    <name evidence="1" type="ORF">AB6A40_008355</name>
</gene>
<keyword evidence="2" id="KW-1185">Reference proteome</keyword>
<evidence type="ECO:0000313" key="1">
    <source>
        <dbReference type="EMBL" id="MFH4981646.1"/>
    </source>
</evidence>
<dbReference type="EMBL" id="JBGFUD010007613">
    <property type="protein sequence ID" value="MFH4981646.1"/>
    <property type="molecule type" value="Genomic_DNA"/>
</dbReference>
<proteinExistence type="predicted"/>
<name>A0ABD6EQR7_9BILA</name>
<dbReference type="Proteomes" id="UP001608902">
    <property type="component" value="Unassembled WGS sequence"/>
</dbReference>
<protein>
    <submittedName>
        <fullName evidence="1">Uncharacterized protein</fullName>
    </submittedName>
</protein>
<evidence type="ECO:0000313" key="2">
    <source>
        <dbReference type="Proteomes" id="UP001608902"/>
    </source>
</evidence>
<comment type="caution">
    <text evidence="1">The sequence shown here is derived from an EMBL/GenBank/DDBJ whole genome shotgun (WGS) entry which is preliminary data.</text>
</comment>
<accession>A0ABD6EQR7</accession>